<name>A0ABP4YM76_9ACTN</name>
<organism evidence="2 3">
    <name type="scientific">Luedemannella flava</name>
    <dbReference type="NCBI Taxonomy" id="349316"/>
    <lineage>
        <taxon>Bacteria</taxon>
        <taxon>Bacillati</taxon>
        <taxon>Actinomycetota</taxon>
        <taxon>Actinomycetes</taxon>
        <taxon>Micromonosporales</taxon>
        <taxon>Micromonosporaceae</taxon>
        <taxon>Luedemannella</taxon>
    </lineage>
</organism>
<protein>
    <submittedName>
        <fullName evidence="2">Uncharacterized protein</fullName>
    </submittedName>
</protein>
<accession>A0ABP4YM76</accession>
<proteinExistence type="predicted"/>
<sequence length="122" mass="13027">MVDDFQHAWVAALEALELDVAAAEALLRADHVDPTPVLAPPSPVTGAMSPPPPAAAGWQPPAGLGPLPPQLRERAQAVLRRQTLVAEQLVRHIATNRQQAAFAARLETGRSAHRPAYVDRAL</sequence>
<dbReference type="EMBL" id="BAAALT010000204">
    <property type="protein sequence ID" value="GAA1823606.1"/>
    <property type="molecule type" value="Genomic_DNA"/>
</dbReference>
<comment type="caution">
    <text evidence="2">The sequence shown here is derived from an EMBL/GenBank/DDBJ whole genome shotgun (WGS) entry which is preliminary data.</text>
</comment>
<evidence type="ECO:0000256" key="1">
    <source>
        <dbReference type="SAM" id="MobiDB-lite"/>
    </source>
</evidence>
<feature type="compositionally biased region" description="Pro residues" evidence="1">
    <location>
        <begin position="37"/>
        <end position="54"/>
    </location>
</feature>
<feature type="region of interest" description="Disordered" evidence="1">
    <location>
        <begin position="33"/>
        <end position="69"/>
    </location>
</feature>
<evidence type="ECO:0000313" key="3">
    <source>
        <dbReference type="Proteomes" id="UP001500218"/>
    </source>
</evidence>
<feature type="compositionally biased region" description="Low complexity" evidence="1">
    <location>
        <begin position="55"/>
        <end position="65"/>
    </location>
</feature>
<reference evidence="3" key="1">
    <citation type="journal article" date="2019" name="Int. J. Syst. Evol. Microbiol.">
        <title>The Global Catalogue of Microorganisms (GCM) 10K type strain sequencing project: providing services to taxonomists for standard genome sequencing and annotation.</title>
        <authorList>
            <consortium name="The Broad Institute Genomics Platform"/>
            <consortium name="The Broad Institute Genome Sequencing Center for Infectious Disease"/>
            <person name="Wu L."/>
            <person name="Ma J."/>
        </authorList>
    </citation>
    <scope>NUCLEOTIDE SEQUENCE [LARGE SCALE GENOMIC DNA]</scope>
    <source>
        <strain evidence="3">JCM 13250</strain>
    </source>
</reference>
<gene>
    <name evidence="2" type="ORF">GCM10009682_49860</name>
</gene>
<evidence type="ECO:0000313" key="2">
    <source>
        <dbReference type="EMBL" id="GAA1823606.1"/>
    </source>
</evidence>
<keyword evidence="3" id="KW-1185">Reference proteome</keyword>
<dbReference type="Proteomes" id="UP001500218">
    <property type="component" value="Unassembled WGS sequence"/>
</dbReference>